<reference evidence="7 8" key="1">
    <citation type="submission" date="2021-01" db="EMBL/GenBank/DDBJ databases">
        <title>Whole genome shotgun sequence of Planobispora siamensis NBRC 107568.</title>
        <authorList>
            <person name="Komaki H."/>
            <person name="Tamura T."/>
        </authorList>
    </citation>
    <scope>NUCLEOTIDE SEQUENCE [LARGE SCALE GENOMIC DNA]</scope>
    <source>
        <strain evidence="7 8">NBRC 107568</strain>
    </source>
</reference>
<evidence type="ECO:0000313" key="7">
    <source>
        <dbReference type="EMBL" id="GIH89802.1"/>
    </source>
</evidence>
<dbReference type="PANTHER" id="PTHR43806">
    <property type="entry name" value="PEPTIDASE S8"/>
    <property type="match status" value="1"/>
</dbReference>
<evidence type="ECO:0000256" key="2">
    <source>
        <dbReference type="ARBA" id="ARBA00022670"/>
    </source>
</evidence>
<comment type="caution">
    <text evidence="7">The sequence shown here is derived from an EMBL/GenBank/DDBJ whole genome shotgun (WGS) entry which is preliminary data.</text>
</comment>
<sequence>MSSQDSGQQSAISAFHDDEIVVDLNDRDFVRRELEALGVEVSQSRESQALDLELLRLSGLAAAIDAYGREDLESSMRTAGAGVYRPEDRYTDLDLLLFHLRKRAEERPEYAEHKPVFGKNRFLGGVWGSPHIGGDEIDPVLAGRVSLPQRGEQNPCSKRIGVLDTMTFPHENLDGRYLTAGEALFPRNITGLPSTTAHATFVIGVVAQQAPNAEIIVRSVLDQSGTASAWDVAQEMVAFRDAGVDILNMSFASVTDDDEPPLVLQRAVERLSPDVLLIAAAGNHGSLFQPLRYPKMTAQTPVWPAALPGVVAVGALAEDGKRAAFSPALPWVDRQAPGVGLRSTFLSKGVRIAHRDENGGLNVALIETSFGDPGYAKWSGTSFAAAYYSGQVAALAERECIPVREAHDRFPRPPWQTEEPYTA</sequence>
<evidence type="ECO:0000256" key="4">
    <source>
        <dbReference type="ARBA" id="ARBA00022825"/>
    </source>
</evidence>
<dbReference type="InterPro" id="IPR050131">
    <property type="entry name" value="Peptidase_S8_subtilisin-like"/>
</dbReference>
<dbReference type="Pfam" id="PF00082">
    <property type="entry name" value="Peptidase_S8"/>
    <property type="match status" value="1"/>
</dbReference>
<gene>
    <name evidence="7" type="ORF">Psi01_04320</name>
</gene>
<dbReference type="AlphaFoldDB" id="A0A8J3SBN6"/>
<keyword evidence="3 5" id="KW-0378">Hydrolase</keyword>
<name>A0A8J3SBN6_9ACTN</name>
<evidence type="ECO:0000313" key="8">
    <source>
        <dbReference type="Proteomes" id="UP000619788"/>
    </source>
</evidence>
<evidence type="ECO:0000256" key="3">
    <source>
        <dbReference type="ARBA" id="ARBA00022801"/>
    </source>
</evidence>
<dbReference type="Gene3D" id="3.40.50.200">
    <property type="entry name" value="Peptidase S8/S53 domain"/>
    <property type="match status" value="1"/>
</dbReference>
<proteinExistence type="inferred from homology"/>
<dbReference type="InterPro" id="IPR036852">
    <property type="entry name" value="Peptidase_S8/S53_dom_sf"/>
</dbReference>
<dbReference type="SUPFAM" id="SSF52743">
    <property type="entry name" value="Subtilisin-like"/>
    <property type="match status" value="1"/>
</dbReference>
<protein>
    <recommendedName>
        <fullName evidence="6">Peptidase S8/S53 domain-containing protein</fullName>
    </recommendedName>
</protein>
<dbReference type="Proteomes" id="UP000619788">
    <property type="component" value="Unassembled WGS sequence"/>
</dbReference>
<feature type="active site" description="Charge relay system" evidence="5">
    <location>
        <position position="164"/>
    </location>
</feature>
<keyword evidence="8" id="KW-1185">Reference proteome</keyword>
<feature type="active site" description="Charge relay system" evidence="5">
    <location>
        <position position="382"/>
    </location>
</feature>
<accession>A0A8J3SBN6</accession>
<evidence type="ECO:0000256" key="5">
    <source>
        <dbReference type="PROSITE-ProRule" id="PRU01240"/>
    </source>
</evidence>
<evidence type="ECO:0000259" key="6">
    <source>
        <dbReference type="Pfam" id="PF00082"/>
    </source>
</evidence>
<dbReference type="GO" id="GO:0006508">
    <property type="term" value="P:proteolysis"/>
    <property type="evidence" value="ECO:0007669"/>
    <property type="project" value="UniProtKB-KW"/>
</dbReference>
<dbReference type="RefSeq" id="WP_204062193.1">
    <property type="nucleotide sequence ID" value="NZ_BOOJ01000006.1"/>
</dbReference>
<keyword evidence="2 5" id="KW-0645">Protease</keyword>
<evidence type="ECO:0000256" key="1">
    <source>
        <dbReference type="ARBA" id="ARBA00011073"/>
    </source>
</evidence>
<feature type="domain" description="Peptidase S8/S53" evidence="6">
    <location>
        <begin position="196"/>
        <end position="397"/>
    </location>
</feature>
<keyword evidence="4 5" id="KW-0720">Serine protease</keyword>
<organism evidence="7 8">
    <name type="scientific">Planobispora siamensis</name>
    <dbReference type="NCBI Taxonomy" id="936338"/>
    <lineage>
        <taxon>Bacteria</taxon>
        <taxon>Bacillati</taxon>
        <taxon>Actinomycetota</taxon>
        <taxon>Actinomycetes</taxon>
        <taxon>Streptosporangiales</taxon>
        <taxon>Streptosporangiaceae</taxon>
        <taxon>Planobispora</taxon>
    </lineage>
</organism>
<comment type="similarity">
    <text evidence="1 5">Belongs to the peptidase S8 family.</text>
</comment>
<dbReference type="PROSITE" id="PS51892">
    <property type="entry name" value="SUBTILASE"/>
    <property type="match status" value="1"/>
</dbReference>
<dbReference type="CDD" id="cd00306">
    <property type="entry name" value="Peptidases_S8_S53"/>
    <property type="match status" value="1"/>
</dbReference>
<feature type="active site" description="Charge relay system" evidence="5">
    <location>
        <position position="198"/>
    </location>
</feature>
<dbReference type="PANTHER" id="PTHR43806:SF11">
    <property type="entry name" value="CEREVISIN-RELATED"/>
    <property type="match status" value="1"/>
</dbReference>
<dbReference type="GO" id="GO:0004252">
    <property type="term" value="F:serine-type endopeptidase activity"/>
    <property type="evidence" value="ECO:0007669"/>
    <property type="project" value="UniProtKB-UniRule"/>
</dbReference>
<dbReference type="EMBL" id="BOOJ01000006">
    <property type="protein sequence ID" value="GIH89802.1"/>
    <property type="molecule type" value="Genomic_DNA"/>
</dbReference>
<dbReference type="InterPro" id="IPR000209">
    <property type="entry name" value="Peptidase_S8/S53_dom"/>
</dbReference>